<protein>
    <submittedName>
        <fullName evidence="7">Peptide ABC transporter permease</fullName>
    </submittedName>
</protein>
<evidence type="ECO:0000256" key="3">
    <source>
        <dbReference type="ARBA" id="ARBA00022989"/>
    </source>
</evidence>
<keyword evidence="5" id="KW-0813">Transport</keyword>
<feature type="transmembrane region" description="Helical" evidence="5">
    <location>
        <begin position="247"/>
        <end position="273"/>
    </location>
</feature>
<proteinExistence type="inferred from homology"/>
<dbReference type="Gene3D" id="1.10.3720.10">
    <property type="entry name" value="MetI-like"/>
    <property type="match status" value="1"/>
</dbReference>
<accession>A0ABQ4EKP8</accession>
<dbReference type="SUPFAM" id="SSF161098">
    <property type="entry name" value="MetI-like"/>
    <property type="match status" value="1"/>
</dbReference>
<dbReference type="PROSITE" id="PS50928">
    <property type="entry name" value="ABC_TM1"/>
    <property type="match status" value="1"/>
</dbReference>
<gene>
    <name evidence="7" type="ORF">Pma05_18640</name>
</gene>
<dbReference type="InterPro" id="IPR035906">
    <property type="entry name" value="MetI-like_sf"/>
</dbReference>
<comment type="subcellular location">
    <subcellularLocation>
        <location evidence="5">Cell membrane</location>
        <topology evidence="5">Multi-pass membrane protein</topology>
    </subcellularLocation>
    <subcellularLocation>
        <location evidence="1">Membrane</location>
        <topology evidence="1">Multi-pass membrane protein</topology>
    </subcellularLocation>
</comment>
<evidence type="ECO:0000256" key="1">
    <source>
        <dbReference type="ARBA" id="ARBA00004141"/>
    </source>
</evidence>
<keyword evidence="2 5" id="KW-0812">Transmembrane</keyword>
<feature type="domain" description="ABC transmembrane type-1" evidence="6">
    <location>
        <begin position="101"/>
        <end position="316"/>
    </location>
</feature>
<keyword evidence="8" id="KW-1185">Reference proteome</keyword>
<evidence type="ECO:0000256" key="2">
    <source>
        <dbReference type="ARBA" id="ARBA00022692"/>
    </source>
</evidence>
<evidence type="ECO:0000259" key="6">
    <source>
        <dbReference type="PROSITE" id="PS50928"/>
    </source>
</evidence>
<feature type="transmembrane region" description="Helical" evidence="5">
    <location>
        <begin position="9"/>
        <end position="29"/>
    </location>
</feature>
<evidence type="ECO:0000313" key="7">
    <source>
        <dbReference type="EMBL" id="GIG95291.1"/>
    </source>
</evidence>
<feature type="transmembrane region" description="Helical" evidence="5">
    <location>
        <begin position="293"/>
        <end position="319"/>
    </location>
</feature>
<organism evidence="7 8">
    <name type="scientific">Plantactinospora mayteni</name>
    <dbReference type="NCBI Taxonomy" id="566021"/>
    <lineage>
        <taxon>Bacteria</taxon>
        <taxon>Bacillati</taxon>
        <taxon>Actinomycetota</taxon>
        <taxon>Actinomycetes</taxon>
        <taxon>Micromonosporales</taxon>
        <taxon>Micromonosporaceae</taxon>
        <taxon>Plantactinospora</taxon>
    </lineage>
</organism>
<dbReference type="RefSeq" id="WP_203856891.1">
    <property type="nucleotide sequence ID" value="NZ_BAAAZQ010000009.1"/>
</dbReference>
<evidence type="ECO:0000256" key="4">
    <source>
        <dbReference type="ARBA" id="ARBA00023136"/>
    </source>
</evidence>
<feature type="transmembrane region" description="Helical" evidence="5">
    <location>
        <begin position="103"/>
        <end position="128"/>
    </location>
</feature>
<dbReference type="InterPro" id="IPR000515">
    <property type="entry name" value="MetI-like"/>
</dbReference>
<evidence type="ECO:0000256" key="5">
    <source>
        <dbReference type="RuleBase" id="RU363032"/>
    </source>
</evidence>
<comment type="caution">
    <text evidence="7">The sequence shown here is derived from an EMBL/GenBank/DDBJ whole genome shotgun (WGS) entry which is preliminary data.</text>
</comment>
<feature type="transmembrane region" description="Helical" evidence="5">
    <location>
        <begin position="149"/>
        <end position="169"/>
    </location>
</feature>
<dbReference type="PANTHER" id="PTHR43376:SF1">
    <property type="entry name" value="OLIGOPEPTIDE TRANSPORT SYSTEM PERMEASE PROTEIN"/>
    <property type="match status" value="1"/>
</dbReference>
<feature type="transmembrane region" description="Helical" evidence="5">
    <location>
        <begin position="189"/>
        <end position="210"/>
    </location>
</feature>
<name>A0ABQ4EKP8_9ACTN</name>
<keyword evidence="4 5" id="KW-0472">Membrane</keyword>
<dbReference type="Pfam" id="PF00528">
    <property type="entry name" value="BPD_transp_1"/>
    <property type="match status" value="1"/>
</dbReference>
<dbReference type="PANTHER" id="PTHR43376">
    <property type="entry name" value="OLIGOPEPTIDE TRANSPORT SYSTEM PERMEASE PROTEIN"/>
    <property type="match status" value="1"/>
</dbReference>
<comment type="similarity">
    <text evidence="5">Belongs to the binding-protein-dependent transport system permease family.</text>
</comment>
<evidence type="ECO:0000313" key="8">
    <source>
        <dbReference type="Proteomes" id="UP000621500"/>
    </source>
</evidence>
<keyword evidence="3 5" id="KW-1133">Transmembrane helix</keyword>
<dbReference type="EMBL" id="BONX01000009">
    <property type="protein sequence ID" value="GIG95291.1"/>
    <property type="molecule type" value="Genomic_DNA"/>
</dbReference>
<reference evidence="7 8" key="1">
    <citation type="submission" date="2021-01" db="EMBL/GenBank/DDBJ databases">
        <title>Whole genome shotgun sequence of Plantactinospora mayteni NBRC 109088.</title>
        <authorList>
            <person name="Komaki H."/>
            <person name="Tamura T."/>
        </authorList>
    </citation>
    <scope>NUCLEOTIDE SEQUENCE [LARGE SCALE GENOMIC DNA]</scope>
    <source>
        <strain evidence="7 8">NBRC 109088</strain>
    </source>
</reference>
<dbReference type="Proteomes" id="UP000621500">
    <property type="component" value="Unassembled WGS sequence"/>
</dbReference>
<dbReference type="CDD" id="cd06261">
    <property type="entry name" value="TM_PBP2"/>
    <property type="match status" value="1"/>
</dbReference>
<sequence length="327" mass="35521">MRYLRRKALFYLVAVWAAVTLNFLIPRLIKGNPVDAVLAKTQNMTPMSPEARRALELQFGVSDDPLWQQYLGYLGNLLRGEFGLSVAYYPTPVSKVLSQSLPWTVVMVGIATVLSVLLGITLGMLAGWRRGTWLDALVPTTTFLAAIPYFWLALVLLYLLGGVLGWFPLNSGYSYETTIGFNWPFLRSAIYHGILPAASIVLASVAGWLLGMRNMMVSTMAEDYVLTAEAKGLRPGRIMVQYAARNAVLPSVAGFAITLGFVVSGSIATEIVFSYPGVGMSLVAAVANADYPLLQGIFLVISLAVLGANFVVDLLYAVIDPRTRQAG</sequence>